<keyword evidence="1" id="KW-0472">Membrane</keyword>
<feature type="transmembrane region" description="Helical" evidence="1">
    <location>
        <begin position="6"/>
        <end position="26"/>
    </location>
</feature>
<accession>A0ABR9QMZ6</accession>
<dbReference type="RefSeq" id="WP_193538907.1">
    <property type="nucleotide sequence ID" value="NZ_JADCLJ010000024.1"/>
</dbReference>
<feature type="transmembrane region" description="Helical" evidence="1">
    <location>
        <begin position="57"/>
        <end position="80"/>
    </location>
</feature>
<evidence type="ECO:0000256" key="1">
    <source>
        <dbReference type="SAM" id="Phobius"/>
    </source>
</evidence>
<protein>
    <recommendedName>
        <fullName evidence="4">NADH dehydrogenase subunit 4L</fullName>
    </recommendedName>
</protein>
<gene>
    <name evidence="2" type="ORF">IMZ08_17640</name>
</gene>
<dbReference type="Proteomes" id="UP001516662">
    <property type="component" value="Unassembled WGS sequence"/>
</dbReference>
<keyword evidence="3" id="KW-1185">Reference proteome</keyword>
<evidence type="ECO:0000313" key="2">
    <source>
        <dbReference type="EMBL" id="MBE4909861.1"/>
    </source>
</evidence>
<keyword evidence="1" id="KW-1133">Transmembrane helix</keyword>
<evidence type="ECO:0000313" key="3">
    <source>
        <dbReference type="Proteomes" id="UP001516662"/>
    </source>
</evidence>
<sequence>MELFLIIMLLQLLGFLLLFVDFYTIFSFQTVRLTWILLIIIGLFFGFSGVLKYKEEIRMFMLSTLTVISSLCLLFFMYLVTLASM</sequence>
<feature type="transmembrane region" description="Helical" evidence="1">
    <location>
        <begin position="33"/>
        <end position="51"/>
    </location>
</feature>
<reference evidence="2 3" key="1">
    <citation type="submission" date="2020-10" db="EMBL/GenBank/DDBJ databases">
        <title>Bacillus sp. HD4P25, an endophyte from a halophyte.</title>
        <authorList>
            <person name="Sun J.-Q."/>
        </authorList>
    </citation>
    <scope>NUCLEOTIDE SEQUENCE [LARGE SCALE GENOMIC DNA]</scope>
    <source>
        <strain evidence="2 3">YIM 93174</strain>
    </source>
</reference>
<evidence type="ECO:0008006" key="4">
    <source>
        <dbReference type="Google" id="ProtNLM"/>
    </source>
</evidence>
<dbReference type="EMBL" id="JADCLJ010000024">
    <property type="protein sequence ID" value="MBE4909861.1"/>
    <property type="molecule type" value="Genomic_DNA"/>
</dbReference>
<keyword evidence="1" id="KW-0812">Transmembrane</keyword>
<name>A0ABR9QMZ6_9BACI</name>
<proteinExistence type="predicted"/>
<comment type="caution">
    <text evidence="2">The sequence shown here is derived from an EMBL/GenBank/DDBJ whole genome shotgun (WGS) entry which is preliminary data.</text>
</comment>
<organism evidence="2 3">
    <name type="scientific">Litchfieldia luteola</name>
    <dbReference type="NCBI Taxonomy" id="682179"/>
    <lineage>
        <taxon>Bacteria</taxon>
        <taxon>Bacillati</taxon>
        <taxon>Bacillota</taxon>
        <taxon>Bacilli</taxon>
        <taxon>Bacillales</taxon>
        <taxon>Bacillaceae</taxon>
        <taxon>Litchfieldia</taxon>
    </lineage>
</organism>